<keyword evidence="2" id="KW-1185">Reference proteome</keyword>
<reference evidence="1 2" key="1">
    <citation type="submission" date="2021-04" db="EMBL/GenBank/DDBJ databases">
        <title>novel species isolated from subtropical streams in China.</title>
        <authorList>
            <person name="Lu H."/>
        </authorList>
    </citation>
    <scope>NUCLEOTIDE SEQUENCE [LARGE SCALE GENOMIC DNA]</scope>
    <source>
        <strain evidence="1 2">BYS107W</strain>
    </source>
</reference>
<accession>A0A941DD69</accession>
<gene>
    <name evidence="1" type="ORF">KDM92_04660</name>
</gene>
<dbReference type="RefSeq" id="WP_212683219.1">
    <property type="nucleotide sequence ID" value="NZ_JAGSPM010000002.1"/>
</dbReference>
<name>A0A941DD69_9BURK</name>
<protein>
    <submittedName>
        <fullName evidence="1">Uncharacterized protein</fullName>
    </submittedName>
</protein>
<evidence type="ECO:0000313" key="1">
    <source>
        <dbReference type="EMBL" id="MBR7745861.1"/>
    </source>
</evidence>
<sequence>MTETVATSTTENNERLLAKIEDLGGGYCWDAENFAVTLMNVTVEDADAAILCELVGVQQIALDASLLSFLALERIAQIPGLQSLILNVSKVSASELDVLKRFVPEVLAVDE</sequence>
<organism evidence="1 2">
    <name type="scientific">Undibacterium baiyunense</name>
    <dbReference type="NCBI Taxonomy" id="2828731"/>
    <lineage>
        <taxon>Bacteria</taxon>
        <taxon>Pseudomonadati</taxon>
        <taxon>Pseudomonadota</taxon>
        <taxon>Betaproteobacteria</taxon>
        <taxon>Burkholderiales</taxon>
        <taxon>Oxalobacteraceae</taxon>
        <taxon>Undibacterium</taxon>
    </lineage>
</organism>
<evidence type="ECO:0000313" key="2">
    <source>
        <dbReference type="Proteomes" id="UP000680158"/>
    </source>
</evidence>
<proteinExistence type="predicted"/>
<dbReference type="Proteomes" id="UP000680158">
    <property type="component" value="Unassembled WGS sequence"/>
</dbReference>
<comment type="caution">
    <text evidence="1">The sequence shown here is derived from an EMBL/GenBank/DDBJ whole genome shotgun (WGS) entry which is preliminary data.</text>
</comment>
<dbReference type="AlphaFoldDB" id="A0A941DD69"/>
<dbReference type="EMBL" id="JAGSPM010000002">
    <property type="protein sequence ID" value="MBR7745861.1"/>
    <property type="molecule type" value="Genomic_DNA"/>
</dbReference>